<gene>
    <name evidence="1" type="ORF">AJO04nite_03050</name>
</gene>
<name>A0AAV3W8L4_ACIJO</name>
<evidence type="ECO:0008006" key="3">
    <source>
        <dbReference type="Google" id="ProtNLM"/>
    </source>
</evidence>
<reference evidence="1 2" key="1">
    <citation type="submission" date="2019-07" db="EMBL/GenBank/DDBJ databases">
        <title>Whole genome shotgun sequence of Acinetobacter johnsonii NBRC 102197.</title>
        <authorList>
            <person name="Hosoyama A."/>
            <person name="Uohara A."/>
            <person name="Ohji S."/>
            <person name="Ichikawa N."/>
        </authorList>
    </citation>
    <scope>NUCLEOTIDE SEQUENCE [LARGE SCALE GENOMIC DNA]</scope>
    <source>
        <strain evidence="1 2">NBRC 102197</strain>
    </source>
</reference>
<proteinExistence type="predicted"/>
<evidence type="ECO:0000313" key="1">
    <source>
        <dbReference type="EMBL" id="GEK43047.1"/>
    </source>
</evidence>
<sequence>MGRVVCFYFGIGSFTGGITKTGGRVDVVADAIGVVVSTAVYSFITWGFDA</sequence>
<evidence type="ECO:0000313" key="2">
    <source>
        <dbReference type="Proteomes" id="UP000321274"/>
    </source>
</evidence>
<dbReference type="AlphaFoldDB" id="A0AAV3W8L4"/>
<organism evidence="1 2">
    <name type="scientific">Acinetobacter johnsonii</name>
    <dbReference type="NCBI Taxonomy" id="40214"/>
    <lineage>
        <taxon>Bacteria</taxon>
        <taxon>Pseudomonadati</taxon>
        <taxon>Pseudomonadota</taxon>
        <taxon>Gammaproteobacteria</taxon>
        <taxon>Moraxellales</taxon>
        <taxon>Moraxellaceae</taxon>
        <taxon>Acinetobacter</taxon>
    </lineage>
</organism>
<dbReference type="EMBL" id="BJUJ01000004">
    <property type="protein sequence ID" value="GEK43047.1"/>
    <property type="molecule type" value="Genomic_DNA"/>
</dbReference>
<dbReference type="Proteomes" id="UP000321274">
    <property type="component" value="Unassembled WGS sequence"/>
</dbReference>
<protein>
    <recommendedName>
        <fullName evidence="3">Phosphatidylglycerophosphatase A</fullName>
    </recommendedName>
</protein>
<accession>A0AAV3W8L4</accession>
<comment type="caution">
    <text evidence="1">The sequence shown here is derived from an EMBL/GenBank/DDBJ whole genome shotgun (WGS) entry which is preliminary data.</text>
</comment>